<proteinExistence type="predicted"/>
<evidence type="ECO:0000259" key="1">
    <source>
        <dbReference type="Pfam" id="PF03959"/>
    </source>
</evidence>
<sequence>MLGHSYPCFQTGLRFKLTAMAPENHLKPKNPRILCLHGFRTSGRILQAGIGKWPDTILRDLDLDFLDAPFPATGKSDVERFFDPPYYEWYQANKGFKEYRNFEECLAYIEDYMLKNGPFDGLLGFSQVGFDAWTIFSIDQCHIYQQDCGPLILDPFLQGAFLTAAIPGMQEQGTALTKVPKVKFLVIISGAKFPGLMFGEPKAAVNAFSSPVRCPSLHFIGERDFLKTEGEVLVESFVEPVVIHHSGGHIIPKLDTEAEETVLSFFQRIRQMLSDEPAPVRSLM</sequence>
<dbReference type="AlphaFoldDB" id="A0A8T1XX18"/>
<keyword evidence="2" id="KW-0378">Hydrolase</keyword>
<dbReference type="GO" id="GO:0016787">
    <property type="term" value="F:hydrolase activity"/>
    <property type="evidence" value="ECO:0007669"/>
    <property type="project" value="UniProtKB-KW"/>
</dbReference>
<keyword evidence="3" id="KW-1185">Reference proteome</keyword>
<feature type="domain" description="Serine hydrolase" evidence="1">
    <location>
        <begin position="29"/>
        <end position="127"/>
    </location>
</feature>
<dbReference type="EMBL" id="JAEFBK010000013">
    <property type="protein sequence ID" value="KAG7535571.1"/>
    <property type="molecule type" value="Genomic_DNA"/>
</dbReference>
<evidence type="ECO:0000313" key="2">
    <source>
        <dbReference type="EMBL" id="KAG7535571.1"/>
    </source>
</evidence>
<dbReference type="PANTHER" id="PTHR22778:SF52">
    <property type="entry name" value="SERINE HYDROLASE FSH DOMAIN-CONTAINING PROTEIN"/>
    <property type="match status" value="1"/>
</dbReference>
<gene>
    <name evidence="2" type="ORF">ISN45_Aa08g029890</name>
</gene>
<evidence type="ECO:0000313" key="3">
    <source>
        <dbReference type="Proteomes" id="UP000694240"/>
    </source>
</evidence>
<dbReference type="PANTHER" id="PTHR22778">
    <property type="entry name" value="OVARIAN CANCER GENE-2 PROTEIN-RELATED"/>
    <property type="match status" value="1"/>
</dbReference>
<comment type="caution">
    <text evidence="2">The sequence shown here is derived from an EMBL/GenBank/DDBJ whole genome shotgun (WGS) entry which is preliminary data.</text>
</comment>
<dbReference type="Pfam" id="PF03959">
    <property type="entry name" value="FSH1"/>
    <property type="match status" value="2"/>
</dbReference>
<feature type="domain" description="Serine hydrolase" evidence="1">
    <location>
        <begin position="156"/>
        <end position="258"/>
    </location>
</feature>
<organism evidence="2 3">
    <name type="scientific">Arabidopsis thaliana x Arabidopsis arenosa</name>
    <dbReference type="NCBI Taxonomy" id="1240361"/>
    <lineage>
        <taxon>Eukaryota</taxon>
        <taxon>Viridiplantae</taxon>
        <taxon>Streptophyta</taxon>
        <taxon>Embryophyta</taxon>
        <taxon>Tracheophyta</taxon>
        <taxon>Spermatophyta</taxon>
        <taxon>Magnoliopsida</taxon>
        <taxon>eudicotyledons</taxon>
        <taxon>Gunneridae</taxon>
        <taxon>Pentapetalae</taxon>
        <taxon>rosids</taxon>
        <taxon>malvids</taxon>
        <taxon>Brassicales</taxon>
        <taxon>Brassicaceae</taxon>
        <taxon>Camelineae</taxon>
        <taxon>Arabidopsis</taxon>
    </lineage>
</organism>
<reference evidence="2 3" key="1">
    <citation type="submission" date="2020-12" db="EMBL/GenBank/DDBJ databases">
        <title>Concerted genomic and epigenomic changes stabilize Arabidopsis allopolyploids.</title>
        <authorList>
            <person name="Chen Z."/>
        </authorList>
    </citation>
    <scope>NUCLEOTIDE SEQUENCE [LARGE SCALE GENOMIC DNA]</scope>
    <source>
        <strain evidence="2">Allo738</strain>
        <tissue evidence="2">Leaf</tissue>
    </source>
</reference>
<name>A0A8T1XX18_9BRAS</name>
<dbReference type="InterPro" id="IPR005645">
    <property type="entry name" value="FSH-like_dom"/>
</dbReference>
<protein>
    <submittedName>
        <fullName evidence="2">Alpha/Beta hydrolase fold</fullName>
    </submittedName>
</protein>
<accession>A0A8T1XX18</accession>
<dbReference type="Proteomes" id="UP000694240">
    <property type="component" value="Chromosome 13"/>
</dbReference>